<dbReference type="AlphaFoldDB" id="A0A5P1FB86"/>
<feature type="compositionally biased region" description="Basic and acidic residues" evidence="5">
    <location>
        <begin position="79"/>
        <end position="95"/>
    </location>
</feature>
<dbReference type="InterPro" id="IPR049808">
    <property type="entry name" value="CONSTANS-like_Bbox1"/>
</dbReference>
<keyword evidence="1" id="KW-0479">Metal-binding</keyword>
<protein>
    <recommendedName>
        <fullName evidence="6">B box-type domain-containing protein</fullName>
    </recommendedName>
</protein>
<dbReference type="SMART" id="SM00336">
    <property type="entry name" value="BBOX"/>
    <property type="match status" value="1"/>
</dbReference>
<feature type="compositionally biased region" description="Low complexity" evidence="5">
    <location>
        <begin position="96"/>
        <end position="106"/>
    </location>
</feature>
<keyword evidence="8" id="KW-1185">Reference proteome</keyword>
<dbReference type="InterPro" id="IPR000315">
    <property type="entry name" value="Znf_B-box"/>
</dbReference>
<evidence type="ECO:0000313" key="7">
    <source>
        <dbReference type="EMBL" id="ONK74667.1"/>
    </source>
</evidence>
<evidence type="ECO:0000256" key="1">
    <source>
        <dbReference type="ARBA" id="ARBA00022723"/>
    </source>
</evidence>
<evidence type="ECO:0000256" key="5">
    <source>
        <dbReference type="SAM" id="MobiDB-lite"/>
    </source>
</evidence>
<dbReference type="PANTHER" id="PTHR31717:SF60">
    <property type="entry name" value="B-BOX TYPE ZINC FINGER FAMILY PROTEIN"/>
    <property type="match status" value="1"/>
</dbReference>
<evidence type="ECO:0000259" key="6">
    <source>
        <dbReference type="PROSITE" id="PS50119"/>
    </source>
</evidence>
<dbReference type="Proteomes" id="UP000243459">
    <property type="component" value="Chromosome 3"/>
</dbReference>
<evidence type="ECO:0000256" key="3">
    <source>
        <dbReference type="ARBA" id="ARBA00022833"/>
    </source>
</evidence>
<reference evidence="8" key="1">
    <citation type="journal article" date="2017" name="Nat. Commun.">
        <title>The asparagus genome sheds light on the origin and evolution of a young Y chromosome.</title>
        <authorList>
            <person name="Harkess A."/>
            <person name="Zhou J."/>
            <person name="Xu C."/>
            <person name="Bowers J.E."/>
            <person name="Van der Hulst R."/>
            <person name="Ayyampalayam S."/>
            <person name="Mercati F."/>
            <person name="Riccardi P."/>
            <person name="McKain M.R."/>
            <person name="Kakrana A."/>
            <person name="Tang H."/>
            <person name="Ray J."/>
            <person name="Groenendijk J."/>
            <person name="Arikit S."/>
            <person name="Mathioni S.M."/>
            <person name="Nakano M."/>
            <person name="Shan H."/>
            <person name="Telgmann-Rauber A."/>
            <person name="Kanno A."/>
            <person name="Yue Z."/>
            <person name="Chen H."/>
            <person name="Li W."/>
            <person name="Chen Y."/>
            <person name="Xu X."/>
            <person name="Zhang Y."/>
            <person name="Luo S."/>
            <person name="Chen H."/>
            <person name="Gao J."/>
            <person name="Mao Z."/>
            <person name="Pires J.C."/>
            <person name="Luo M."/>
            <person name="Kudrna D."/>
            <person name="Wing R.A."/>
            <person name="Meyers B.C."/>
            <person name="Yi K."/>
            <person name="Kong H."/>
            <person name="Lavrijsen P."/>
            <person name="Sunseri F."/>
            <person name="Falavigna A."/>
            <person name="Ye Y."/>
            <person name="Leebens-Mack J.H."/>
            <person name="Chen G."/>
        </authorList>
    </citation>
    <scope>NUCLEOTIDE SEQUENCE [LARGE SCALE GENOMIC DNA]</scope>
    <source>
        <strain evidence="8">cv. DH0086</strain>
    </source>
</reference>
<evidence type="ECO:0000256" key="4">
    <source>
        <dbReference type="PROSITE-ProRule" id="PRU00024"/>
    </source>
</evidence>
<organism evidence="7 8">
    <name type="scientific">Asparagus officinalis</name>
    <name type="common">Garden asparagus</name>
    <dbReference type="NCBI Taxonomy" id="4686"/>
    <lineage>
        <taxon>Eukaryota</taxon>
        <taxon>Viridiplantae</taxon>
        <taxon>Streptophyta</taxon>
        <taxon>Embryophyta</taxon>
        <taxon>Tracheophyta</taxon>
        <taxon>Spermatophyta</taxon>
        <taxon>Magnoliopsida</taxon>
        <taxon>Liliopsida</taxon>
        <taxon>Asparagales</taxon>
        <taxon>Asparagaceae</taxon>
        <taxon>Asparagoideae</taxon>
        <taxon>Asparagus</taxon>
    </lineage>
</organism>
<dbReference type="GO" id="GO:0008270">
    <property type="term" value="F:zinc ion binding"/>
    <property type="evidence" value="ECO:0007669"/>
    <property type="project" value="UniProtKB-KW"/>
</dbReference>
<evidence type="ECO:0000313" key="8">
    <source>
        <dbReference type="Proteomes" id="UP000243459"/>
    </source>
</evidence>
<evidence type="ECO:0000256" key="2">
    <source>
        <dbReference type="ARBA" id="ARBA00022771"/>
    </source>
</evidence>
<dbReference type="Pfam" id="PF00643">
    <property type="entry name" value="zf-B_box"/>
    <property type="match status" value="1"/>
</dbReference>
<dbReference type="PANTHER" id="PTHR31717">
    <property type="entry name" value="ZINC FINGER PROTEIN CONSTANS-LIKE 10"/>
    <property type="match status" value="1"/>
</dbReference>
<gene>
    <name evidence="7" type="ORF">A4U43_C03F8890</name>
</gene>
<proteinExistence type="predicted"/>
<keyword evidence="2 4" id="KW-0863">Zinc-finger</keyword>
<dbReference type="CDD" id="cd19821">
    <property type="entry name" value="Bbox1_BBX-like"/>
    <property type="match status" value="1"/>
</dbReference>
<dbReference type="EMBL" id="CM007383">
    <property type="protein sequence ID" value="ONK74667.1"/>
    <property type="molecule type" value="Genomic_DNA"/>
</dbReference>
<name>A0A5P1FB86_ASPOF</name>
<feature type="region of interest" description="Disordered" evidence="5">
    <location>
        <begin position="79"/>
        <end position="106"/>
    </location>
</feature>
<dbReference type="Gramene" id="ONK74667">
    <property type="protein sequence ID" value="ONK74667"/>
    <property type="gene ID" value="A4U43_C03F8890"/>
</dbReference>
<keyword evidence="3" id="KW-0862">Zinc</keyword>
<dbReference type="PROSITE" id="PS50119">
    <property type="entry name" value="ZF_BBOX"/>
    <property type="match status" value="1"/>
</dbReference>
<accession>A0A5P1FB86</accession>
<feature type="domain" description="B box-type" evidence="6">
    <location>
        <begin position="2"/>
        <end position="48"/>
    </location>
</feature>
<sequence length="148" mass="16438">MKGMKACELCAGAARMYCESDEASLCFDCDAKVHGANFLVARHSRVLLCRNCQDPTPWKAAGAKLIQAVSVCDRCVEGRSKKVDDDEAESRERDQQSFSSSSRLSYLPSPVRTTAIDETVSDSFRPLKTRKKLDLICSNSHKLLVDFI</sequence>